<evidence type="ECO:0000256" key="1">
    <source>
        <dbReference type="SAM" id="MobiDB-lite"/>
    </source>
</evidence>
<organism evidence="4 5">
    <name type="scientific">Seiridium unicorne</name>
    <dbReference type="NCBI Taxonomy" id="138068"/>
    <lineage>
        <taxon>Eukaryota</taxon>
        <taxon>Fungi</taxon>
        <taxon>Dikarya</taxon>
        <taxon>Ascomycota</taxon>
        <taxon>Pezizomycotina</taxon>
        <taxon>Sordariomycetes</taxon>
        <taxon>Xylariomycetidae</taxon>
        <taxon>Amphisphaeriales</taxon>
        <taxon>Sporocadaceae</taxon>
        <taxon>Seiridium</taxon>
    </lineage>
</organism>
<keyword evidence="2" id="KW-0472">Membrane</keyword>
<feature type="transmembrane region" description="Helical" evidence="2">
    <location>
        <begin position="354"/>
        <end position="371"/>
    </location>
</feature>
<feature type="region of interest" description="Disordered" evidence="1">
    <location>
        <begin position="489"/>
        <end position="509"/>
    </location>
</feature>
<evidence type="ECO:0000256" key="2">
    <source>
        <dbReference type="SAM" id="Phobius"/>
    </source>
</evidence>
<evidence type="ECO:0000259" key="3">
    <source>
        <dbReference type="Pfam" id="PF12051"/>
    </source>
</evidence>
<dbReference type="Proteomes" id="UP001408356">
    <property type="component" value="Unassembled WGS sequence"/>
</dbReference>
<reference evidence="4 5" key="1">
    <citation type="journal article" date="2024" name="J. Plant Pathol.">
        <title>Sequence and assembly of the genome of Seiridium unicorne, isolate CBS 538.82, causal agent of cypress canker disease.</title>
        <authorList>
            <person name="Scali E."/>
            <person name="Rocca G.D."/>
            <person name="Danti R."/>
            <person name="Garbelotto M."/>
            <person name="Barberini S."/>
            <person name="Baroncelli R."/>
            <person name="Emiliani G."/>
        </authorList>
    </citation>
    <scope>NUCLEOTIDE SEQUENCE [LARGE SCALE GENOMIC DNA]</scope>
    <source>
        <strain evidence="4 5">BM-138-508</strain>
    </source>
</reference>
<feature type="transmembrane region" description="Helical" evidence="2">
    <location>
        <begin position="436"/>
        <end position="461"/>
    </location>
</feature>
<comment type="caution">
    <text evidence="4">The sequence shown here is derived from an EMBL/GenBank/DDBJ whole genome shotgun (WGS) entry which is preliminary data.</text>
</comment>
<gene>
    <name evidence="4" type="ORF">SUNI508_05964</name>
</gene>
<proteinExistence type="predicted"/>
<keyword evidence="5" id="KW-1185">Reference proteome</keyword>
<feature type="transmembrane region" description="Helical" evidence="2">
    <location>
        <begin position="263"/>
        <end position="282"/>
    </location>
</feature>
<feature type="compositionally biased region" description="Basic residues" evidence="1">
    <location>
        <begin position="499"/>
        <end position="509"/>
    </location>
</feature>
<dbReference type="InterPro" id="IPR053001">
    <property type="entry name" value="MNNG_permease-like"/>
</dbReference>
<dbReference type="InterPro" id="IPR022703">
    <property type="entry name" value="DUF3533"/>
</dbReference>
<protein>
    <submittedName>
        <fullName evidence="4">MNNG and nitrosoguanidine resistance protein</fullName>
    </submittedName>
</protein>
<evidence type="ECO:0000313" key="4">
    <source>
        <dbReference type="EMBL" id="KAK9421116.1"/>
    </source>
</evidence>
<dbReference type="PANTHER" id="PTHR34814">
    <property type="entry name" value="NITROSOGUANIDINE RESISTANCE PROTEIN SNG1"/>
    <property type="match status" value="1"/>
</dbReference>
<feature type="transmembrane region" description="Helical" evidence="2">
    <location>
        <begin position="50"/>
        <end position="75"/>
    </location>
</feature>
<keyword evidence="2" id="KW-1133">Transmembrane helix</keyword>
<feature type="domain" description="DUF3533" evidence="3">
    <location>
        <begin position="58"/>
        <end position="451"/>
    </location>
</feature>
<name>A0ABR2V313_9PEZI</name>
<feature type="region of interest" description="Disordered" evidence="1">
    <location>
        <begin position="1"/>
        <end position="23"/>
    </location>
</feature>
<keyword evidence="2" id="KW-0812">Transmembrane</keyword>
<feature type="transmembrane region" description="Helical" evidence="2">
    <location>
        <begin position="303"/>
        <end position="334"/>
    </location>
</feature>
<dbReference type="PANTHER" id="PTHR34814:SF1">
    <property type="entry name" value="NITROSOGUANIDINE RESISTANCE PROTEIN SNG1"/>
    <property type="match status" value="1"/>
</dbReference>
<sequence length="509" mass="57672">MAEQNHFSQDHSHRTLSGQDAESGIAKQPHHSVGFWHPRMSKVRAHVIRSWAQTGFIVLILVCFIMAVLALYWAVLFHVEDNMRALTVQVVDFDGQAPYNNIEPFVGPMVTQLAQQTVDMEGPSLGYIVLPPSDFNNDPIAVRQAVYDFHSYAAIIVNANATALLMDAVANGNTTYDPTGAIQMILLSSRDETTYYNYILPEFQTFTKMFMSQFGTMWIQRLANNASVTKEMLAAAPNAVNPGVSFLQLDLRPFQPPTATPSVTIGLIYLIIMAFFSFSFFVPIHQKYITPQGHPPLHFWQFIIWRWVATVVSYVLISLAYSLVSLAFLIPFWPPPASPTEVAMSTTAYGRGTFPVYWMINFVGMMALGLASENVTMIVGQPWTALWLIFWVISNVSTAFYSIDLAPGFFKWGYAWPLHNIVEASRSTLFDLHSRIGLNFGVLFAWVAINTALFPLCCFFMRWKTENDKRKAEKEKDRFVVNTEDGEREYKKEKGTKPPIRKRGFMRGM</sequence>
<evidence type="ECO:0000313" key="5">
    <source>
        <dbReference type="Proteomes" id="UP001408356"/>
    </source>
</evidence>
<dbReference type="EMBL" id="JARVKF010000201">
    <property type="protein sequence ID" value="KAK9421116.1"/>
    <property type="molecule type" value="Genomic_DNA"/>
</dbReference>
<dbReference type="Pfam" id="PF12051">
    <property type="entry name" value="DUF3533"/>
    <property type="match status" value="1"/>
</dbReference>
<accession>A0ABR2V313</accession>
<feature type="transmembrane region" description="Helical" evidence="2">
    <location>
        <begin position="383"/>
        <end position="403"/>
    </location>
</feature>